<feature type="transmembrane region" description="Helical" evidence="4">
    <location>
        <begin position="72"/>
        <end position="92"/>
    </location>
</feature>
<keyword evidence="3 4" id="KW-0472">Membrane</keyword>
<dbReference type="PANTHER" id="PTHR11360:SF308">
    <property type="entry name" value="BLL3089 PROTEIN"/>
    <property type="match status" value="1"/>
</dbReference>
<name>A0A4Q0ML52_9HYPH</name>
<sequence length="399" mass="40428">MIARRTVVAIGFGQLISWGVAYYLVGVFGVRIAADLGWSLTAVQGGFTAGLLAMALVSPLAGRLIEERGGRLVMTAGSLIGAAGCAALALAHSAFAYYGAWVVLGVAMRLTLYDAAFAALARIGGAEARRAMAQITLLGGLASTVFWPLGDALADAFGWRGAVTAYAGFSLLAALLHLSIPNGRRAAARSPAAAVEAAAVPSGLGPRDTRLAAVLYALSIAFVSALNSAMSAHMIGLLAGLGLGLQAAVWTASLRGFGQTAARGCEVLFGSRVRAVDLNLAAAALLPVCFLIALWSGVELAAAVAFVLMFGAGNGLSTITRGTLPLAFFDPAAYGSLVGRLIAPSFLLSAAAPVVYASVQERLGASAAVWLSAALGLATLASAVGLKLLARRAAPFSRP</sequence>
<reference evidence="5 6" key="1">
    <citation type="submission" date="2018-12" db="EMBL/GenBank/DDBJ databases">
        <title>bacterium Hansschlegelia zhihuaiae S113.</title>
        <authorList>
            <person name="He J."/>
        </authorList>
    </citation>
    <scope>NUCLEOTIDE SEQUENCE [LARGE SCALE GENOMIC DNA]</scope>
    <source>
        <strain evidence="5 6">S 113</strain>
    </source>
</reference>
<feature type="transmembrane region" description="Helical" evidence="4">
    <location>
        <begin position="132"/>
        <end position="150"/>
    </location>
</feature>
<dbReference type="Proteomes" id="UP000289708">
    <property type="component" value="Unassembled WGS sequence"/>
</dbReference>
<dbReference type="GO" id="GO:0022857">
    <property type="term" value="F:transmembrane transporter activity"/>
    <property type="evidence" value="ECO:0007669"/>
    <property type="project" value="InterPro"/>
</dbReference>
<dbReference type="OrthoDB" id="7200137at2"/>
<feature type="transmembrane region" description="Helical" evidence="4">
    <location>
        <begin position="235"/>
        <end position="254"/>
    </location>
</feature>
<accession>A0A4Q0ML52</accession>
<keyword evidence="2 4" id="KW-1133">Transmembrane helix</keyword>
<gene>
    <name evidence="5" type="ORF">EK403_06100</name>
</gene>
<feature type="transmembrane region" description="Helical" evidence="4">
    <location>
        <begin position="332"/>
        <end position="356"/>
    </location>
</feature>
<evidence type="ECO:0000256" key="4">
    <source>
        <dbReference type="SAM" id="Phobius"/>
    </source>
</evidence>
<evidence type="ECO:0000313" key="5">
    <source>
        <dbReference type="EMBL" id="RXF74388.1"/>
    </source>
</evidence>
<feature type="transmembrane region" description="Helical" evidence="4">
    <location>
        <begin position="162"/>
        <end position="180"/>
    </location>
</feature>
<comment type="caution">
    <text evidence="5">The sequence shown here is derived from an EMBL/GenBank/DDBJ whole genome shotgun (WGS) entry which is preliminary data.</text>
</comment>
<dbReference type="SUPFAM" id="SSF103473">
    <property type="entry name" value="MFS general substrate transporter"/>
    <property type="match status" value="1"/>
</dbReference>
<proteinExistence type="predicted"/>
<keyword evidence="1 4" id="KW-0812">Transmembrane</keyword>
<dbReference type="AlphaFoldDB" id="A0A4Q0ML52"/>
<feature type="transmembrane region" description="Helical" evidence="4">
    <location>
        <begin position="368"/>
        <end position="390"/>
    </location>
</feature>
<feature type="transmembrane region" description="Helical" evidence="4">
    <location>
        <begin position="301"/>
        <end position="320"/>
    </location>
</feature>
<dbReference type="Pfam" id="PF07690">
    <property type="entry name" value="MFS_1"/>
    <property type="match status" value="1"/>
</dbReference>
<feature type="transmembrane region" description="Helical" evidence="4">
    <location>
        <begin position="36"/>
        <end position="60"/>
    </location>
</feature>
<dbReference type="InterPro" id="IPR050327">
    <property type="entry name" value="Proton-linked_MCT"/>
</dbReference>
<dbReference type="PANTHER" id="PTHR11360">
    <property type="entry name" value="MONOCARBOXYLATE TRANSPORTER"/>
    <property type="match status" value="1"/>
</dbReference>
<feature type="transmembrane region" description="Helical" evidence="4">
    <location>
        <begin position="7"/>
        <end position="30"/>
    </location>
</feature>
<feature type="transmembrane region" description="Helical" evidence="4">
    <location>
        <begin position="98"/>
        <end position="120"/>
    </location>
</feature>
<dbReference type="EMBL" id="RYFI01000004">
    <property type="protein sequence ID" value="RXF74388.1"/>
    <property type="molecule type" value="Genomic_DNA"/>
</dbReference>
<organism evidence="5 6">
    <name type="scientific">Hansschlegelia zhihuaiae</name>
    <dbReference type="NCBI Taxonomy" id="405005"/>
    <lineage>
        <taxon>Bacteria</taxon>
        <taxon>Pseudomonadati</taxon>
        <taxon>Pseudomonadota</taxon>
        <taxon>Alphaproteobacteria</taxon>
        <taxon>Hyphomicrobiales</taxon>
        <taxon>Methylopilaceae</taxon>
        <taxon>Hansschlegelia</taxon>
    </lineage>
</organism>
<dbReference type="RefSeq" id="WP_128776613.1">
    <property type="nucleotide sequence ID" value="NZ_RYFI01000004.1"/>
</dbReference>
<dbReference type="Gene3D" id="1.20.1250.20">
    <property type="entry name" value="MFS general substrate transporter like domains"/>
    <property type="match status" value="1"/>
</dbReference>
<evidence type="ECO:0000313" key="6">
    <source>
        <dbReference type="Proteomes" id="UP000289708"/>
    </source>
</evidence>
<dbReference type="InterPro" id="IPR036259">
    <property type="entry name" value="MFS_trans_sf"/>
</dbReference>
<evidence type="ECO:0000256" key="1">
    <source>
        <dbReference type="ARBA" id="ARBA00022692"/>
    </source>
</evidence>
<feature type="transmembrane region" description="Helical" evidence="4">
    <location>
        <begin position="275"/>
        <end position="295"/>
    </location>
</feature>
<evidence type="ECO:0000256" key="2">
    <source>
        <dbReference type="ARBA" id="ARBA00022989"/>
    </source>
</evidence>
<keyword evidence="6" id="KW-1185">Reference proteome</keyword>
<evidence type="ECO:0000256" key="3">
    <source>
        <dbReference type="ARBA" id="ARBA00023136"/>
    </source>
</evidence>
<dbReference type="InterPro" id="IPR011701">
    <property type="entry name" value="MFS"/>
</dbReference>
<protein>
    <submittedName>
        <fullName evidence="5">MFS transporter</fullName>
    </submittedName>
</protein>
<feature type="transmembrane region" description="Helical" evidence="4">
    <location>
        <begin position="211"/>
        <end position="229"/>
    </location>
</feature>